<evidence type="ECO:0000313" key="2">
    <source>
        <dbReference type="Proteomes" id="UP000054342"/>
    </source>
</evidence>
<dbReference type="Proteomes" id="UP000054342">
    <property type="component" value="Unassembled WGS sequence"/>
</dbReference>
<reference evidence="1 2" key="1">
    <citation type="submission" date="2015-01" db="EMBL/GenBank/DDBJ databases">
        <title>The Genome Sequence of Exophiala xenobiotica CBS118157.</title>
        <authorList>
            <consortium name="The Broad Institute Genomics Platform"/>
            <person name="Cuomo C."/>
            <person name="de Hoog S."/>
            <person name="Gorbushina A."/>
            <person name="Stielow B."/>
            <person name="Teixiera M."/>
            <person name="Abouelleil A."/>
            <person name="Chapman S.B."/>
            <person name="Priest M."/>
            <person name="Young S.K."/>
            <person name="Wortman J."/>
            <person name="Nusbaum C."/>
            <person name="Birren B."/>
        </authorList>
    </citation>
    <scope>NUCLEOTIDE SEQUENCE [LARGE SCALE GENOMIC DNA]</scope>
    <source>
        <strain evidence="1 2">CBS 118157</strain>
    </source>
</reference>
<protein>
    <submittedName>
        <fullName evidence="1">Uncharacterized protein</fullName>
    </submittedName>
</protein>
<keyword evidence="2" id="KW-1185">Reference proteome</keyword>
<dbReference type="GeneID" id="25326142"/>
<organism evidence="1 2">
    <name type="scientific">Exophiala xenobiotica</name>
    <dbReference type="NCBI Taxonomy" id="348802"/>
    <lineage>
        <taxon>Eukaryota</taxon>
        <taxon>Fungi</taxon>
        <taxon>Dikarya</taxon>
        <taxon>Ascomycota</taxon>
        <taxon>Pezizomycotina</taxon>
        <taxon>Eurotiomycetes</taxon>
        <taxon>Chaetothyriomycetidae</taxon>
        <taxon>Chaetothyriales</taxon>
        <taxon>Herpotrichiellaceae</taxon>
        <taxon>Exophiala</taxon>
    </lineage>
</organism>
<sequence>MPRAYEKSAWQDHGDFIAAAPPVDYPTAGAGVGTMFVSDKNQAQQPRHSIMILLFQCLRIFQRRTKKHSAMQGPTR</sequence>
<gene>
    <name evidence="1" type="ORF">PV05_04234</name>
</gene>
<name>A0A0D2ELI7_9EURO</name>
<accession>A0A0D2ELI7</accession>
<dbReference type="EMBL" id="KN847319">
    <property type="protein sequence ID" value="KIW55495.1"/>
    <property type="molecule type" value="Genomic_DNA"/>
</dbReference>
<proteinExistence type="predicted"/>
<evidence type="ECO:0000313" key="1">
    <source>
        <dbReference type="EMBL" id="KIW55495.1"/>
    </source>
</evidence>
<dbReference type="AlphaFoldDB" id="A0A0D2ELI7"/>
<dbReference type="HOGENOM" id="CLU_2654516_0_0_1"/>
<dbReference type="RefSeq" id="XP_013316079.1">
    <property type="nucleotide sequence ID" value="XM_013460625.1"/>
</dbReference>